<keyword evidence="1" id="KW-0614">Plasmid</keyword>
<evidence type="ECO:0000313" key="1">
    <source>
        <dbReference type="EMBL" id="KAB1346630.1"/>
    </source>
</evidence>
<organism evidence="1">
    <name type="scientific">Bacillus thuringiensis</name>
    <dbReference type="NCBI Taxonomy" id="1428"/>
    <lineage>
        <taxon>Bacteria</taxon>
        <taxon>Bacillati</taxon>
        <taxon>Bacillota</taxon>
        <taxon>Bacilli</taxon>
        <taxon>Bacillales</taxon>
        <taxon>Bacillaceae</taxon>
        <taxon>Bacillus</taxon>
        <taxon>Bacillus cereus group</taxon>
    </lineage>
</organism>
<gene>
    <name evidence="2" type="ORF">FLM80_32615</name>
    <name evidence="1" type="ORF">FPG91_30080</name>
</gene>
<dbReference type="RefSeq" id="WP_002029249.1">
    <property type="nucleotide sequence ID" value="NZ_ON016104.1"/>
</dbReference>
<proteinExistence type="predicted"/>
<sequence length="196" mass="21591">MKFMKKISIERSNWRKTYKKMIPVLLVGGILAGNVAFVTNNVFAATTNNNNIIQTKQSLVSGQDEKSINELAEAFQFMHEEAAIYNNQGEIVDFDFNKIEAKYGNDVGLDALKQQIKKDKSDIAGLSFTSCMKDALYDFFGVNAVQAAFNGGLAYYLEKKLWKEAAKIGVKFFIGSSVAGLAATLAYYGGKCAIYG</sequence>
<name>A0A643LMF9_BACTU</name>
<comment type="caution">
    <text evidence="1">The sequence shown here is derived from an EMBL/GenBank/DDBJ whole genome shotgun (WGS) entry which is preliminary data.</text>
</comment>
<protein>
    <submittedName>
        <fullName evidence="1">Uncharacterized protein</fullName>
    </submittedName>
</protein>
<geneLocation type="plasmid" evidence="1">
    <name>unnamed11</name>
</geneLocation>
<accession>A0A643LMF9</accession>
<evidence type="ECO:0000313" key="2">
    <source>
        <dbReference type="EMBL" id="MDN7081693.1"/>
    </source>
</evidence>
<dbReference type="EMBL" id="VIGY01000084">
    <property type="protein sequence ID" value="MDN7081693.1"/>
    <property type="molecule type" value="Genomic_DNA"/>
</dbReference>
<dbReference type="KEGG" id="bthy:AQ980_32390"/>
<reference evidence="2" key="2">
    <citation type="submission" date="2019-07" db="EMBL/GenBank/DDBJ databases">
        <title>Draft Genome Sequence of Bacillus thuringiensis Strain S906, an Isolate Toxic for Coleopteran and Lepidopteran.</title>
        <authorList>
            <person name="Grynberg P."/>
            <person name="Martins E.S."/>
            <person name="Queiroz P.R."/>
            <person name="Togawa R.C."/>
            <person name="Martins N.F."/>
            <person name="Praca L.B."/>
            <person name="Fiuza V."/>
            <person name="Ramos F."/>
            <person name="Silva E."/>
            <person name="Monnerat R.G."/>
        </authorList>
    </citation>
    <scope>NUCLEOTIDE SEQUENCE</scope>
    <source>
        <strain evidence="2">S906</strain>
    </source>
</reference>
<dbReference type="Proteomes" id="UP001168357">
    <property type="component" value="Unassembled WGS sequence"/>
</dbReference>
<dbReference type="AlphaFoldDB" id="A0A643LMF9"/>
<reference evidence="1" key="1">
    <citation type="submission" date="2019-07" db="EMBL/GenBank/DDBJ databases">
        <title>Draft genome sequence of Bacillus thuringiensis strain PT02.</title>
        <authorList>
            <person name="Nguyen H."/>
            <person name="Nguyen L.N."/>
            <person name="Nguyen H.T.T."/>
            <person name="Nguyen D.V."/>
            <person name="Le H.T.T."/>
        </authorList>
    </citation>
    <scope>NUCLEOTIDE SEQUENCE</scope>
    <source>
        <strain evidence="1">PT02</strain>
        <plasmid evidence="1">unnamed11</plasmid>
    </source>
</reference>
<dbReference type="EMBL" id="VLPO01000126">
    <property type="protein sequence ID" value="KAB1346630.1"/>
    <property type="molecule type" value="Genomic_DNA"/>
</dbReference>